<keyword evidence="1" id="KW-1133">Transmembrane helix</keyword>
<dbReference type="Proteomes" id="UP000325313">
    <property type="component" value="Unassembled WGS sequence"/>
</dbReference>
<reference evidence="2 3" key="1">
    <citation type="submission" date="2019-05" db="EMBL/GenBank/DDBJ databases">
        <title>Emergence of the Ug99 lineage of the wheat stem rust pathogen through somatic hybridization.</title>
        <authorList>
            <person name="Li F."/>
            <person name="Upadhyaya N.M."/>
            <person name="Sperschneider J."/>
            <person name="Matny O."/>
            <person name="Nguyen-Phuc H."/>
            <person name="Mago R."/>
            <person name="Raley C."/>
            <person name="Miller M.E."/>
            <person name="Silverstein K.A.T."/>
            <person name="Henningsen E."/>
            <person name="Hirsch C.D."/>
            <person name="Visser B."/>
            <person name="Pretorius Z.A."/>
            <person name="Steffenson B.J."/>
            <person name="Schwessinger B."/>
            <person name="Dodds P.N."/>
            <person name="Figueroa M."/>
        </authorList>
    </citation>
    <scope>NUCLEOTIDE SEQUENCE [LARGE SCALE GENOMIC DNA]</scope>
    <source>
        <strain evidence="2 3">Ug99</strain>
    </source>
</reference>
<organism evidence="2 3">
    <name type="scientific">Puccinia graminis f. sp. tritici</name>
    <dbReference type="NCBI Taxonomy" id="56615"/>
    <lineage>
        <taxon>Eukaryota</taxon>
        <taxon>Fungi</taxon>
        <taxon>Dikarya</taxon>
        <taxon>Basidiomycota</taxon>
        <taxon>Pucciniomycotina</taxon>
        <taxon>Pucciniomycetes</taxon>
        <taxon>Pucciniales</taxon>
        <taxon>Pucciniaceae</taxon>
        <taxon>Puccinia</taxon>
    </lineage>
</organism>
<feature type="transmembrane region" description="Helical" evidence="1">
    <location>
        <begin position="12"/>
        <end position="29"/>
    </location>
</feature>
<dbReference type="EMBL" id="VDEP01000513">
    <property type="protein sequence ID" value="KAA1064363.1"/>
    <property type="molecule type" value="Genomic_DNA"/>
</dbReference>
<proteinExistence type="predicted"/>
<accession>A0A5B0LKD7</accession>
<name>A0A5B0LKD7_PUCGR</name>
<protein>
    <submittedName>
        <fullName evidence="2">Uncharacterized protein</fullName>
    </submittedName>
</protein>
<keyword evidence="1" id="KW-0812">Transmembrane</keyword>
<keyword evidence="1" id="KW-0472">Membrane</keyword>
<dbReference type="AlphaFoldDB" id="A0A5B0LKD7"/>
<evidence type="ECO:0000256" key="1">
    <source>
        <dbReference type="SAM" id="Phobius"/>
    </source>
</evidence>
<comment type="caution">
    <text evidence="2">The sequence shown here is derived from an EMBL/GenBank/DDBJ whole genome shotgun (WGS) entry which is preliminary data.</text>
</comment>
<evidence type="ECO:0000313" key="3">
    <source>
        <dbReference type="Proteomes" id="UP000325313"/>
    </source>
</evidence>
<sequence length="156" mass="17983">MFLIDWTSRFYVIYAVIMMILLPSVQLLESPKHSLARRRVGNEPEQTCDKTFQLATSKGHSRCQTSKGEVYLCDYWDCPGKDKPVFKFVDCRPFDETTQQPNQNAQPTTVYPFGYTIMDSFDYLQAVDKAGVYYGCPRDKNKQLLTCNYCAKNDSP</sequence>
<gene>
    <name evidence="2" type="ORF">PGTUg99_019483</name>
</gene>
<evidence type="ECO:0000313" key="2">
    <source>
        <dbReference type="EMBL" id="KAA1064363.1"/>
    </source>
</evidence>